<keyword evidence="4" id="KW-0378">Hydrolase</keyword>
<dbReference type="EMBL" id="BJUA01000002">
    <property type="protein sequence ID" value="GEK16692.1"/>
    <property type="molecule type" value="Genomic_DNA"/>
</dbReference>
<organism evidence="8 9">
    <name type="scientific">Cellulomonas persica</name>
    <dbReference type="NCBI Taxonomy" id="76861"/>
    <lineage>
        <taxon>Bacteria</taxon>
        <taxon>Bacillati</taxon>
        <taxon>Actinomycetota</taxon>
        <taxon>Actinomycetes</taxon>
        <taxon>Micrococcales</taxon>
        <taxon>Cellulomonadaceae</taxon>
        <taxon>Cellulomonas</taxon>
    </lineage>
</organism>
<protein>
    <submittedName>
        <fullName evidence="8">Coenzyme A pyrophosphatase</fullName>
    </submittedName>
</protein>
<dbReference type="SUPFAM" id="SSF55811">
    <property type="entry name" value="Nudix"/>
    <property type="match status" value="1"/>
</dbReference>
<proteinExistence type="predicted"/>
<evidence type="ECO:0000256" key="6">
    <source>
        <dbReference type="ARBA" id="ARBA00023211"/>
    </source>
</evidence>
<dbReference type="PROSITE" id="PS51462">
    <property type="entry name" value="NUDIX"/>
    <property type="match status" value="1"/>
</dbReference>
<keyword evidence="6" id="KW-0464">Manganese</keyword>
<keyword evidence="9" id="KW-1185">Reference proteome</keyword>
<comment type="caution">
    <text evidence="8">The sequence shown here is derived from an EMBL/GenBank/DDBJ whole genome shotgun (WGS) entry which is preliminary data.</text>
</comment>
<dbReference type="GO" id="GO:0010945">
    <property type="term" value="F:coenzyme A diphosphatase activity"/>
    <property type="evidence" value="ECO:0007669"/>
    <property type="project" value="InterPro"/>
</dbReference>
<keyword evidence="3" id="KW-0479">Metal-binding</keyword>
<evidence type="ECO:0000256" key="1">
    <source>
        <dbReference type="ARBA" id="ARBA00001936"/>
    </source>
</evidence>
<sequence length="241" mass="26046">MSASDRPGDLDDRGEADARDSLRALVGRGVPWRFDAGRALRDPSNARRAAVLVLFGVLDALPAHARGVSRVPADLDVLLQRRAATLGHHPGQVAFPGGGIDPQDAGPREAALREAVEETGLDPSGVEVLGTLADVPLPVSNNLVTPVLAWWTRPSRVAAVDHDEAVDVFRTPVAELLDPARRGFVEHAGVRGRLRTPAFLVGDDVLVWGFTALVLDGIFDALGWTVPWERSRTFELRRFEP</sequence>
<dbReference type="Proteomes" id="UP000321386">
    <property type="component" value="Unassembled WGS sequence"/>
</dbReference>
<evidence type="ECO:0000256" key="5">
    <source>
        <dbReference type="ARBA" id="ARBA00022842"/>
    </source>
</evidence>
<evidence type="ECO:0000256" key="3">
    <source>
        <dbReference type="ARBA" id="ARBA00022723"/>
    </source>
</evidence>
<evidence type="ECO:0000259" key="7">
    <source>
        <dbReference type="PROSITE" id="PS51462"/>
    </source>
</evidence>
<accession>A0A510UPU9</accession>
<dbReference type="AlphaFoldDB" id="A0A510UPU9"/>
<evidence type="ECO:0000256" key="2">
    <source>
        <dbReference type="ARBA" id="ARBA00001946"/>
    </source>
</evidence>
<dbReference type="InterPro" id="IPR045121">
    <property type="entry name" value="CoAse"/>
</dbReference>
<dbReference type="Pfam" id="PF00293">
    <property type="entry name" value="NUDIX"/>
    <property type="match status" value="1"/>
</dbReference>
<gene>
    <name evidence="8" type="ORF">CPE01_04250</name>
</gene>
<comment type="cofactor">
    <cofactor evidence="2">
        <name>Mg(2+)</name>
        <dbReference type="ChEBI" id="CHEBI:18420"/>
    </cofactor>
</comment>
<reference evidence="8 9" key="1">
    <citation type="submission" date="2019-07" db="EMBL/GenBank/DDBJ databases">
        <title>Whole genome shotgun sequence of Cellulomonas persica NBRC 101101.</title>
        <authorList>
            <person name="Hosoyama A."/>
            <person name="Uohara A."/>
            <person name="Ohji S."/>
            <person name="Ichikawa N."/>
        </authorList>
    </citation>
    <scope>NUCLEOTIDE SEQUENCE [LARGE SCALE GENOMIC DNA]</scope>
    <source>
        <strain evidence="8 9">NBRC 101101</strain>
    </source>
</reference>
<keyword evidence="5" id="KW-0460">Magnesium</keyword>
<dbReference type="InterPro" id="IPR015797">
    <property type="entry name" value="NUDIX_hydrolase-like_dom_sf"/>
</dbReference>
<comment type="cofactor">
    <cofactor evidence="1">
        <name>Mn(2+)</name>
        <dbReference type="ChEBI" id="CHEBI:29035"/>
    </cofactor>
</comment>
<dbReference type="InterPro" id="IPR000086">
    <property type="entry name" value="NUDIX_hydrolase_dom"/>
</dbReference>
<feature type="domain" description="Nudix hydrolase" evidence="7">
    <location>
        <begin position="46"/>
        <end position="194"/>
    </location>
</feature>
<evidence type="ECO:0000313" key="9">
    <source>
        <dbReference type="Proteomes" id="UP000321386"/>
    </source>
</evidence>
<dbReference type="PANTHER" id="PTHR12992">
    <property type="entry name" value="NUDIX HYDROLASE"/>
    <property type="match status" value="1"/>
</dbReference>
<evidence type="ECO:0000256" key="4">
    <source>
        <dbReference type="ARBA" id="ARBA00022801"/>
    </source>
</evidence>
<dbReference type="Gene3D" id="3.90.79.10">
    <property type="entry name" value="Nucleoside Triphosphate Pyrophosphohydrolase"/>
    <property type="match status" value="1"/>
</dbReference>
<name>A0A510UPU9_9CELL</name>
<dbReference type="CDD" id="cd03426">
    <property type="entry name" value="NUDIX_CoAse_Nudt7"/>
    <property type="match status" value="1"/>
</dbReference>
<dbReference type="GO" id="GO:0046872">
    <property type="term" value="F:metal ion binding"/>
    <property type="evidence" value="ECO:0007669"/>
    <property type="project" value="UniProtKB-KW"/>
</dbReference>
<dbReference type="RefSeq" id="WP_371861968.1">
    <property type="nucleotide sequence ID" value="NZ_BJUA01000002.1"/>
</dbReference>
<evidence type="ECO:0000313" key="8">
    <source>
        <dbReference type="EMBL" id="GEK16692.1"/>
    </source>
</evidence>
<dbReference type="PANTHER" id="PTHR12992:SF11">
    <property type="entry name" value="MITOCHONDRIAL COENZYME A DIPHOSPHATASE NUDT8"/>
    <property type="match status" value="1"/>
</dbReference>